<sequence length="144" mass="16638">MMAKKHPSIRPHEGKELELMLSGEKPLALYFSFYPIPEEFEPYLASGQLFRTDICSIFNYQGKPYDYQIVSHSPDDPNIQKLVTLKQLNGFDDDVERTIGKLLGYKAEDVEYYIQHHRASVEKYPMARIDPIPNAKAILQELGF</sequence>
<keyword evidence="2" id="KW-1185">Reference proteome</keyword>
<gene>
    <name evidence="1" type="ORF">JDW22_00755</name>
</gene>
<proteinExistence type="predicted"/>
<organism evidence="1 2">
    <name type="scientific">Kingella bonacorsii</name>
    <dbReference type="NCBI Taxonomy" id="2796361"/>
    <lineage>
        <taxon>Bacteria</taxon>
        <taxon>Pseudomonadati</taxon>
        <taxon>Pseudomonadota</taxon>
        <taxon>Betaproteobacteria</taxon>
        <taxon>Neisseriales</taxon>
        <taxon>Neisseriaceae</taxon>
        <taxon>Kingella</taxon>
    </lineage>
</organism>
<protein>
    <submittedName>
        <fullName evidence="1">Uncharacterized protein</fullName>
    </submittedName>
</protein>
<dbReference type="EMBL" id="JAEHNZ010000001">
    <property type="protein sequence ID" value="MBK0395146.1"/>
    <property type="molecule type" value="Genomic_DNA"/>
</dbReference>
<accession>A0ABS1BPC6</accession>
<evidence type="ECO:0000313" key="1">
    <source>
        <dbReference type="EMBL" id="MBK0395146.1"/>
    </source>
</evidence>
<dbReference type="Proteomes" id="UP000614058">
    <property type="component" value="Unassembled WGS sequence"/>
</dbReference>
<comment type="caution">
    <text evidence="1">The sequence shown here is derived from an EMBL/GenBank/DDBJ whole genome shotgun (WGS) entry which is preliminary data.</text>
</comment>
<reference evidence="1 2" key="1">
    <citation type="journal article" date="2021" name="Pathogens">
        <title>Isolation and Characterization of Kingella bonacorsii sp. nov., A Novel Kingella Species Detected in a Stable Periodontitis Subject.</title>
        <authorList>
            <person name="Antezack A."/>
            <person name="Boxberger M."/>
            <person name="Rolland C."/>
            <person name="Monnet-Corti V."/>
            <person name="La Scola B."/>
        </authorList>
    </citation>
    <scope>NUCLEOTIDE SEQUENCE [LARGE SCALE GENOMIC DNA]</scope>
    <source>
        <strain evidence="1 2">Marseille-Q4569</strain>
    </source>
</reference>
<name>A0ABS1BPC6_9NEIS</name>
<evidence type="ECO:0000313" key="2">
    <source>
        <dbReference type="Proteomes" id="UP000614058"/>
    </source>
</evidence>
<dbReference type="RefSeq" id="WP_155803141.1">
    <property type="nucleotide sequence ID" value="NZ_JAEHNZ010000001.1"/>
</dbReference>
<dbReference type="GeneID" id="84906246"/>